<dbReference type="OrthoDB" id="10614533at2759"/>
<dbReference type="Proteomes" id="UP000011083">
    <property type="component" value="Unassembled WGS sequence"/>
</dbReference>
<keyword evidence="2" id="KW-1185">Reference proteome</keyword>
<evidence type="ECO:0000313" key="2">
    <source>
        <dbReference type="Proteomes" id="UP000011083"/>
    </source>
</evidence>
<organism evidence="1 2">
    <name type="scientific">Acanthamoeba castellanii (strain ATCC 30010 / Neff)</name>
    <dbReference type="NCBI Taxonomy" id="1257118"/>
    <lineage>
        <taxon>Eukaryota</taxon>
        <taxon>Amoebozoa</taxon>
        <taxon>Discosea</taxon>
        <taxon>Longamoebia</taxon>
        <taxon>Centramoebida</taxon>
        <taxon>Acanthamoebidae</taxon>
        <taxon>Acanthamoeba</taxon>
    </lineage>
</organism>
<dbReference type="EMBL" id="KB007880">
    <property type="protein sequence ID" value="ELR22596.1"/>
    <property type="molecule type" value="Genomic_DNA"/>
</dbReference>
<gene>
    <name evidence="1" type="ORF">ACA1_307930</name>
</gene>
<dbReference type="KEGG" id="acan:ACA1_307930"/>
<reference evidence="1 2" key="1">
    <citation type="journal article" date="2013" name="Genome Biol.">
        <title>Genome of Acanthamoeba castellanii highlights extensive lateral gene transfer and early evolution of tyrosine kinase signaling.</title>
        <authorList>
            <person name="Clarke M."/>
            <person name="Lohan A.J."/>
            <person name="Liu B."/>
            <person name="Lagkouvardos I."/>
            <person name="Roy S."/>
            <person name="Zafar N."/>
            <person name="Bertelli C."/>
            <person name="Schilde C."/>
            <person name="Kianianmomeni A."/>
            <person name="Burglin T.R."/>
            <person name="Frech C."/>
            <person name="Turcotte B."/>
            <person name="Kopec K.O."/>
            <person name="Synnott J.M."/>
            <person name="Choo C."/>
            <person name="Paponov I."/>
            <person name="Finkler A."/>
            <person name="Soon Heng Tan C."/>
            <person name="Hutchins A.P."/>
            <person name="Weinmeier T."/>
            <person name="Rattei T."/>
            <person name="Chu J.S."/>
            <person name="Gimenez G."/>
            <person name="Irimia M."/>
            <person name="Rigden D.J."/>
            <person name="Fitzpatrick D.A."/>
            <person name="Lorenzo-Morales J."/>
            <person name="Bateman A."/>
            <person name="Chiu C.H."/>
            <person name="Tang P."/>
            <person name="Hegemann P."/>
            <person name="Fromm H."/>
            <person name="Raoult D."/>
            <person name="Greub G."/>
            <person name="Miranda-Saavedra D."/>
            <person name="Chen N."/>
            <person name="Nash P."/>
            <person name="Ginger M.L."/>
            <person name="Horn M."/>
            <person name="Schaap P."/>
            <person name="Caler L."/>
            <person name="Loftus B."/>
        </authorList>
    </citation>
    <scope>NUCLEOTIDE SEQUENCE [LARGE SCALE GENOMIC DNA]</scope>
    <source>
        <strain evidence="1 2">Neff</strain>
    </source>
</reference>
<dbReference type="RefSeq" id="XP_004349684.1">
    <property type="nucleotide sequence ID" value="XM_004349634.1"/>
</dbReference>
<accession>L8HE09</accession>
<dbReference type="GeneID" id="14923539"/>
<evidence type="ECO:0000313" key="1">
    <source>
        <dbReference type="EMBL" id="ELR22596.1"/>
    </source>
</evidence>
<proteinExistence type="predicted"/>
<dbReference type="AlphaFoldDB" id="L8HE09"/>
<sequence length="149" mass="17018">MLLVLYKDAFAVGYTWLYARVKKWLQSSSRTLCHNTQLLQTCFKEWGKTKVELGKLKSWERKAASLALKGVVMKGSLWMDSFDAHLKGKSTVSHKSPSWLFKCNSPTQQFMVLQDAEGVVCTLWGGYSPKVFNGDFLKMNQDWIKQSLA</sequence>
<dbReference type="VEuPathDB" id="AmoebaDB:ACA1_307930"/>
<protein>
    <submittedName>
        <fullName evidence="1">Uncharacterized protein</fullName>
    </submittedName>
</protein>
<feature type="non-terminal residue" evidence="1">
    <location>
        <position position="149"/>
    </location>
</feature>
<name>L8HE09_ACACF</name>